<feature type="transmembrane region" description="Helical" evidence="8">
    <location>
        <begin position="123"/>
        <end position="141"/>
    </location>
</feature>
<evidence type="ECO:0000256" key="2">
    <source>
        <dbReference type="ARBA" id="ARBA00009731"/>
    </source>
</evidence>
<dbReference type="EMBL" id="JAMRDG010000002">
    <property type="protein sequence ID" value="KAJ3691051.1"/>
    <property type="molecule type" value="Genomic_DNA"/>
</dbReference>
<organism evidence="9 10">
    <name type="scientific">Rhynchospora tenuis</name>
    <dbReference type="NCBI Taxonomy" id="198213"/>
    <lineage>
        <taxon>Eukaryota</taxon>
        <taxon>Viridiplantae</taxon>
        <taxon>Streptophyta</taxon>
        <taxon>Embryophyta</taxon>
        <taxon>Tracheophyta</taxon>
        <taxon>Spermatophyta</taxon>
        <taxon>Magnoliopsida</taxon>
        <taxon>Liliopsida</taxon>
        <taxon>Poales</taxon>
        <taxon>Cyperaceae</taxon>
        <taxon>Cyperoideae</taxon>
        <taxon>Rhynchosporeae</taxon>
        <taxon>Rhynchospora</taxon>
    </lineage>
</organism>
<feature type="transmembrane region" description="Helical" evidence="8">
    <location>
        <begin position="12"/>
        <end position="30"/>
    </location>
</feature>
<dbReference type="Proteomes" id="UP001210211">
    <property type="component" value="Unassembled WGS sequence"/>
</dbReference>
<evidence type="ECO:0000313" key="9">
    <source>
        <dbReference type="EMBL" id="KAJ3691051.1"/>
    </source>
</evidence>
<comment type="similarity">
    <text evidence="2">Belongs to the ALG14 family.</text>
</comment>
<comment type="caution">
    <text evidence="9">The sequence shown here is derived from an EMBL/GenBank/DDBJ whole genome shotgun (WGS) entry which is preliminary data.</text>
</comment>
<evidence type="ECO:0000256" key="4">
    <source>
        <dbReference type="ARBA" id="ARBA00022692"/>
    </source>
</evidence>
<sequence>MEPDSLCTISYVFALIISLLVIRVTYVLYWTGRPFKRAPTTSLRTMIVLGSGGHTAEMLSIVNVLQKDKYAPRSYVAALTDNMSLQKAQVYEESLLNSENNVEKKGGAQFMQIYRSREVGQSYITSIGTTIVAIIHAMWIVLKLRPQVILCNGPGTCIPLCACAYLLKLVGWRWSTIIYIESIARVKKLSLSGFLLYKLPLADQFFVQWPLLQQKFPRSQYAGRVM</sequence>
<evidence type="ECO:0000313" key="10">
    <source>
        <dbReference type="Proteomes" id="UP001210211"/>
    </source>
</evidence>
<keyword evidence="10" id="KW-1185">Reference proteome</keyword>
<gene>
    <name evidence="9" type="ORF">LUZ61_020215</name>
</gene>
<protein>
    <recommendedName>
        <fullName evidence="3">UDP-N-acetylglucosamine transferase subunit ALG14</fullName>
    </recommendedName>
</protein>
<keyword evidence="5" id="KW-0256">Endoplasmic reticulum</keyword>
<dbReference type="Pfam" id="PF08660">
    <property type="entry name" value="Alg14"/>
    <property type="match status" value="1"/>
</dbReference>
<dbReference type="FunFam" id="3.40.50.2000:FF:000182">
    <property type="entry name" value="UDP-N-acetylglucosamine transferase subunit ALG14 isogeny"/>
    <property type="match status" value="1"/>
</dbReference>
<accession>A0AAD6ENU6</accession>
<dbReference type="PANTHER" id="PTHR12154:SF4">
    <property type="entry name" value="UDP-N-ACETYLGLUCOSAMINE TRANSFERASE SUBUNIT ALG14 HOMOLOG"/>
    <property type="match status" value="1"/>
</dbReference>
<reference evidence="9 10" key="1">
    <citation type="journal article" date="2022" name="Cell">
        <title>Repeat-based holocentromeres influence genome architecture and karyotype evolution.</title>
        <authorList>
            <person name="Hofstatter P.G."/>
            <person name="Thangavel G."/>
            <person name="Lux T."/>
            <person name="Neumann P."/>
            <person name="Vondrak T."/>
            <person name="Novak P."/>
            <person name="Zhang M."/>
            <person name="Costa L."/>
            <person name="Castellani M."/>
            <person name="Scott A."/>
            <person name="Toegelov H."/>
            <person name="Fuchs J."/>
            <person name="Mata-Sucre Y."/>
            <person name="Dias Y."/>
            <person name="Vanzela A.L.L."/>
            <person name="Huettel B."/>
            <person name="Almeida C.C.S."/>
            <person name="Simkova H."/>
            <person name="Souza G."/>
            <person name="Pedrosa-Harand A."/>
            <person name="Macas J."/>
            <person name="Mayer K.F.X."/>
            <person name="Houben A."/>
            <person name="Marques A."/>
        </authorList>
    </citation>
    <scope>NUCLEOTIDE SEQUENCE [LARGE SCALE GENOMIC DNA]</scope>
    <source>
        <strain evidence="9">RhyTen1mFocal</strain>
    </source>
</reference>
<dbReference type="GO" id="GO:0043541">
    <property type="term" value="C:UDP-N-acetylglucosamine transferase complex"/>
    <property type="evidence" value="ECO:0007669"/>
    <property type="project" value="TreeGrafter"/>
</dbReference>
<evidence type="ECO:0000256" key="1">
    <source>
        <dbReference type="ARBA" id="ARBA00004389"/>
    </source>
</evidence>
<evidence type="ECO:0000256" key="5">
    <source>
        <dbReference type="ARBA" id="ARBA00022824"/>
    </source>
</evidence>
<dbReference type="GO" id="GO:0006488">
    <property type="term" value="P:dolichol-linked oligosaccharide biosynthetic process"/>
    <property type="evidence" value="ECO:0007669"/>
    <property type="project" value="InterPro"/>
</dbReference>
<keyword evidence="4 8" id="KW-0812">Transmembrane</keyword>
<dbReference type="AlphaFoldDB" id="A0AAD6ENU6"/>
<evidence type="ECO:0000256" key="7">
    <source>
        <dbReference type="ARBA" id="ARBA00023136"/>
    </source>
</evidence>
<proteinExistence type="inferred from homology"/>
<evidence type="ECO:0000256" key="8">
    <source>
        <dbReference type="SAM" id="Phobius"/>
    </source>
</evidence>
<comment type="subcellular location">
    <subcellularLocation>
        <location evidence="1">Endoplasmic reticulum membrane</location>
        <topology evidence="1">Single-pass membrane protein</topology>
    </subcellularLocation>
</comment>
<name>A0AAD6ENU6_9POAL</name>
<evidence type="ECO:0000256" key="6">
    <source>
        <dbReference type="ARBA" id="ARBA00022989"/>
    </source>
</evidence>
<dbReference type="Gene3D" id="3.40.50.2000">
    <property type="entry name" value="Glycogen Phosphorylase B"/>
    <property type="match status" value="1"/>
</dbReference>
<dbReference type="GO" id="GO:0004577">
    <property type="term" value="F:N-acetylglucosaminyldiphosphodolichol N-acetylglucosaminyltransferase activity"/>
    <property type="evidence" value="ECO:0007669"/>
    <property type="project" value="TreeGrafter"/>
</dbReference>
<keyword evidence="6 8" id="KW-1133">Transmembrane helix</keyword>
<evidence type="ECO:0000256" key="3">
    <source>
        <dbReference type="ARBA" id="ARBA00017467"/>
    </source>
</evidence>
<keyword evidence="7 8" id="KW-0472">Membrane</keyword>
<dbReference type="PANTHER" id="PTHR12154">
    <property type="entry name" value="GLYCOSYL TRANSFERASE-RELATED"/>
    <property type="match status" value="1"/>
</dbReference>
<dbReference type="InterPro" id="IPR013969">
    <property type="entry name" value="Oligosacch_biosynth_Alg14"/>
</dbReference>